<gene>
    <name evidence="2" type="ORF">TELCIR_23728</name>
</gene>
<dbReference type="Proteomes" id="UP000230423">
    <property type="component" value="Unassembled WGS sequence"/>
</dbReference>
<dbReference type="EMBL" id="KZ391189">
    <property type="protein sequence ID" value="PIO54897.1"/>
    <property type="molecule type" value="Genomic_DNA"/>
</dbReference>
<proteinExistence type="predicted"/>
<protein>
    <submittedName>
        <fullName evidence="2">Uncharacterized protein</fullName>
    </submittedName>
</protein>
<reference evidence="2 3" key="1">
    <citation type="submission" date="2015-09" db="EMBL/GenBank/DDBJ databases">
        <title>Draft genome of the parasitic nematode Teladorsagia circumcincta isolate WARC Sus (inbred).</title>
        <authorList>
            <person name="Mitreva M."/>
        </authorList>
    </citation>
    <scope>NUCLEOTIDE SEQUENCE [LARGE SCALE GENOMIC DNA]</scope>
    <source>
        <strain evidence="2 3">S</strain>
    </source>
</reference>
<dbReference type="AlphaFoldDB" id="A0A2G9TAA3"/>
<keyword evidence="3" id="KW-1185">Reference proteome</keyword>
<accession>A0A2G9TAA3</accession>
<sequence>LIPKNVYHQRRGTNVGFHQAKRSQQKRKNHTHQIQHLRLRRRRQRPQVENVKTRIQTKRQLRSMIPVRHVRLMLNARGRKASKSDGYSATIARTGSTTSAFWGVKKLLMMNFSIVVVKQRRKQRSDERCYLPSIVGRDLFRRIW</sequence>
<organism evidence="2 3">
    <name type="scientific">Teladorsagia circumcincta</name>
    <name type="common">Brown stomach worm</name>
    <name type="synonym">Ostertagia circumcincta</name>
    <dbReference type="NCBI Taxonomy" id="45464"/>
    <lineage>
        <taxon>Eukaryota</taxon>
        <taxon>Metazoa</taxon>
        <taxon>Ecdysozoa</taxon>
        <taxon>Nematoda</taxon>
        <taxon>Chromadorea</taxon>
        <taxon>Rhabditida</taxon>
        <taxon>Rhabditina</taxon>
        <taxon>Rhabditomorpha</taxon>
        <taxon>Strongyloidea</taxon>
        <taxon>Trichostrongylidae</taxon>
        <taxon>Teladorsagia</taxon>
    </lineage>
</organism>
<evidence type="ECO:0000313" key="3">
    <source>
        <dbReference type="Proteomes" id="UP000230423"/>
    </source>
</evidence>
<evidence type="ECO:0000313" key="2">
    <source>
        <dbReference type="EMBL" id="PIO54897.1"/>
    </source>
</evidence>
<feature type="non-terminal residue" evidence="2">
    <location>
        <position position="1"/>
    </location>
</feature>
<evidence type="ECO:0000256" key="1">
    <source>
        <dbReference type="SAM" id="MobiDB-lite"/>
    </source>
</evidence>
<feature type="region of interest" description="Disordered" evidence="1">
    <location>
        <begin position="21"/>
        <end position="44"/>
    </location>
</feature>
<name>A0A2G9TAA3_TELCI</name>